<name>A2DY50_TRIV3</name>
<reference evidence="2" key="2">
    <citation type="journal article" date="2007" name="Science">
        <title>Draft genome sequence of the sexually transmitted pathogen Trichomonas vaginalis.</title>
        <authorList>
            <person name="Carlton J.M."/>
            <person name="Hirt R.P."/>
            <person name="Silva J.C."/>
            <person name="Delcher A.L."/>
            <person name="Schatz M."/>
            <person name="Zhao Q."/>
            <person name="Wortman J.R."/>
            <person name="Bidwell S.L."/>
            <person name="Alsmark U.C.M."/>
            <person name="Besteiro S."/>
            <person name="Sicheritz-Ponten T."/>
            <person name="Noel C.J."/>
            <person name="Dacks J.B."/>
            <person name="Foster P.G."/>
            <person name="Simillion C."/>
            <person name="Van de Peer Y."/>
            <person name="Miranda-Saavedra D."/>
            <person name="Barton G.J."/>
            <person name="Westrop G.D."/>
            <person name="Mueller S."/>
            <person name="Dessi D."/>
            <person name="Fiori P.L."/>
            <person name="Ren Q."/>
            <person name="Paulsen I."/>
            <person name="Zhang H."/>
            <person name="Bastida-Corcuera F.D."/>
            <person name="Simoes-Barbosa A."/>
            <person name="Brown M.T."/>
            <person name="Hayes R.D."/>
            <person name="Mukherjee M."/>
            <person name="Okumura C.Y."/>
            <person name="Schneider R."/>
            <person name="Smith A.J."/>
            <person name="Vanacova S."/>
            <person name="Villalvazo M."/>
            <person name="Haas B.J."/>
            <person name="Pertea M."/>
            <person name="Feldblyum T.V."/>
            <person name="Utterback T.R."/>
            <person name="Shu C.L."/>
            <person name="Osoegawa K."/>
            <person name="de Jong P.J."/>
            <person name="Hrdy I."/>
            <person name="Horvathova L."/>
            <person name="Zubacova Z."/>
            <person name="Dolezal P."/>
            <person name="Malik S.B."/>
            <person name="Logsdon J.M. Jr."/>
            <person name="Henze K."/>
            <person name="Gupta A."/>
            <person name="Wang C.C."/>
            <person name="Dunne R.L."/>
            <person name="Upcroft J.A."/>
            <person name="Upcroft P."/>
            <person name="White O."/>
            <person name="Salzberg S.L."/>
            <person name="Tang P."/>
            <person name="Chiu C.-H."/>
            <person name="Lee Y.-S."/>
            <person name="Embley T.M."/>
            <person name="Coombs G.H."/>
            <person name="Mottram J.C."/>
            <person name="Tachezy J."/>
            <person name="Fraser-Liggett C.M."/>
            <person name="Johnson P.J."/>
        </authorList>
    </citation>
    <scope>NUCLEOTIDE SEQUENCE [LARGE SCALE GENOMIC DNA]</scope>
    <source>
        <strain evidence="2">G3</strain>
    </source>
</reference>
<protein>
    <recommendedName>
        <fullName evidence="1">Ubiquitin-like domain-containing protein</fullName>
    </recommendedName>
</protein>
<dbReference type="InterPro" id="IPR029071">
    <property type="entry name" value="Ubiquitin-like_domsf"/>
</dbReference>
<feature type="domain" description="Ubiquitin-like" evidence="1">
    <location>
        <begin position="3"/>
        <end position="49"/>
    </location>
</feature>
<keyword evidence="3" id="KW-1185">Reference proteome</keyword>
<dbReference type="InterPro" id="IPR057455">
    <property type="entry name" value="UBFD1_C"/>
</dbReference>
<dbReference type="InParanoid" id="A2DY50"/>
<dbReference type="Proteomes" id="UP000001542">
    <property type="component" value="Unassembled WGS sequence"/>
</dbReference>
<gene>
    <name evidence="2" type="ORF">TVAG_460760</name>
</gene>
<dbReference type="InterPro" id="IPR000626">
    <property type="entry name" value="Ubiquitin-like_dom"/>
</dbReference>
<accession>A2DY50</accession>
<dbReference type="PANTHER" id="PTHR16470">
    <property type="entry name" value="UBIQUITIN DOMAIN-CONTAINING PROTEIN UBFD1"/>
    <property type="match status" value="1"/>
</dbReference>
<dbReference type="AlphaFoldDB" id="A2DY50"/>
<dbReference type="Pfam" id="PF25343">
    <property type="entry name" value="PH_UBFD1_C"/>
    <property type="match status" value="1"/>
</dbReference>
<dbReference type="SUPFAM" id="SSF54236">
    <property type="entry name" value="Ubiquitin-like"/>
    <property type="match status" value="1"/>
</dbReference>
<dbReference type="InterPro" id="IPR039120">
    <property type="entry name" value="UBFD1"/>
</dbReference>
<reference evidence="2" key="1">
    <citation type="submission" date="2006-10" db="EMBL/GenBank/DDBJ databases">
        <authorList>
            <person name="Amadeo P."/>
            <person name="Zhao Q."/>
            <person name="Wortman J."/>
            <person name="Fraser-Liggett C."/>
            <person name="Carlton J."/>
        </authorList>
    </citation>
    <scope>NUCLEOTIDE SEQUENCE</scope>
    <source>
        <strain evidence="2">G3</strain>
    </source>
</reference>
<dbReference type="KEGG" id="tva:4772652"/>
<dbReference type="PROSITE" id="PS50053">
    <property type="entry name" value="UBIQUITIN_2"/>
    <property type="match status" value="1"/>
</dbReference>
<dbReference type="Gene3D" id="3.10.20.90">
    <property type="entry name" value="Phosphatidylinositol 3-kinase Catalytic Subunit, Chain A, domain 1"/>
    <property type="match status" value="1"/>
</dbReference>
<dbReference type="OrthoDB" id="417450at2759"/>
<dbReference type="VEuPathDB" id="TrichDB:TVAGG3_0644520"/>
<dbReference type="PANTHER" id="PTHR16470:SF0">
    <property type="entry name" value="UBIQUITIN DOMAIN-CONTAINING PROTEIN UBFD1"/>
    <property type="match status" value="1"/>
</dbReference>
<dbReference type="SMR" id="A2DY50"/>
<sequence length="211" mass="23595">MQVQLMFKNQFHQFQFDAGATLASLMSEIASKLNVPVESQKIICKGKSLTAPMEPLVDGMKLLLMATSAPPVMNTNPPPANTRKYSLFVPTIIDTLKEPYHQEIIKLGPPEGYIKPNKFQTTVLPQQLMYVREGTGKRSILSFESDALFLQNDDGTVERIFFTEIVKTAVLTIPDSDGNFVALGMITKSGNKWIYFIASQYTNLIKSLFHS</sequence>
<organism evidence="2 3">
    <name type="scientific">Trichomonas vaginalis (strain ATCC PRA-98 / G3)</name>
    <dbReference type="NCBI Taxonomy" id="412133"/>
    <lineage>
        <taxon>Eukaryota</taxon>
        <taxon>Metamonada</taxon>
        <taxon>Parabasalia</taxon>
        <taxon>Trichomonadida</taxon>
        <taxon>Trichomonadidae</taxon>
        <taxon>Trichomonas</taxon>
    </lineage>
</organism>
<dbReference type="RefSeq" id="XP_001326882.1">
    <property type="nucleotide sequence ID" value="XM_001326847.1"/>
</dbReference>
<evidence type="ECO:0000259" key="1">
    <source>
        <dbReference type="PROSITE" id="PS50053"/>
    </source>
</evidence>
<dbReference type="VEuPathDB" id="TrichDB:TVAG_460760"/>
<proteinExistence type="predicted"/>
<dbReference type="EMBL" id="DS113267">
    <property type="protein sequence ID" value="EAY14659.1"/>
    <property type="molecule type" value="Genomic_DNA"/>
</dbReference>
<evidence type="ECO:0000313" key="2">
    <source>
        <dbReference type="EMBL" id="EAY14659.1"/>
    </source>
</evidence>
<evidence type="ECO:0000313" key="3">
    <source>
        <dbReference type="Proteomes" id="UP000001542"/>
    </source>
</evidence>